<dbReference type="Pfam" id="PF04082">
    <property type="entry name" value="Fungal_trans"/>
    <property type="match status" value="1"/>
</dbReference>
<dbReference type="EMBL" id="JAAQHG020000003">
    <property type="protein sequence ID" value="KAL1590212.1"/>
    <property type="molecule type" value="Genomic_DNA"/>
</dbReference>
<dbReference type="Proteomes" id="UP000803884">
    <property type="component" value="Unassembled WGS sequence"/>
</dbReference>
<dbReference type="GO" id="GO:0000981">
    <property type="term" value="F:DNA-binding transcription factor activity, RNA polymerase II-specific"/>
    <property type="evidence" value="ECO:0007669"/>
    <property type="project" value="InterPro"/>
</dbReference>
<accession>A0AB34L224</accession>
<organism evidence="5 6">
    <name type="scientific">Cladosporium halotolerans</name>
    <dbReference type="NCBI Taxonomy" id="1052096"/>
    <lineage>
        <taxon>Eukaryota</taxon>
        <taxon>Fungi</taxon>
        <taxon>Dikarya</taxon>
        <taxon>Ascomycota</taxon>
        <taxon>Pezizomycotina</taxon>
        <taxon>Dothideomycetes</taxon>
        <taxon>Dothideomycetidae</taxon>
        <taxon>Cladosporiales</taxon>
        <taxon>Cladosporiaceae</taxon>
        <taxon>Cladosporium</taxon>
    </lineage>
</organism>
<dbReference type="SMART" id="SM00066">
    <property type="entry name" value="GAL4"/>
    <property type="match status" value="1"/>
</dbReference>
<comment type="caution">
    <text evidence="5">The sequence shown here is derived from an EMBL/GenBank/DDBJ whole genome shotgun (WGS) entry which is preliminary data.</text>
</comment>
<dbReference type="SMART" id="SM00906">
    <property type="entry name" value="Fungal_trans"/>
    <property type="match status" value="1"/>
</dbReference>
<dbReference type="SUPFAM" id="SSF57701">
    <property type="entry name" value="Zn2/Cys6 DNA-binding domain"/>
    <property type="match status" value="1"/>
</dbReference>
<dbReference type="AlphaFoldDB" id="A0AB34L224"/>
<reference evidence="5 6" key="1">
    <citation type="journal article" date="2020" name="Microbiol. Resour. Announc.">
        <title>Draft Genome Sequence of a Cladosporium Species Isolated from the Mesophotic Ascidian Didemnum maculosum.</title>
        <authorList>
            <person name="Gioti A."/>
            <person name="Siaperas R."/>
            <person name="Nikolaivits E."/>
            <person name="Le Goff G."/>
            <person name="Ouazzani J."/>
            <person name="Kotoulas G."/>
            <person name="Topakas E."/>
        </authorList>
    </citation>
    <scope>NUCLEOTIDE SEQUENCE [LARGE SCALE GENOMIC DNA]</scope>
    <source>
        <strain evidence="5 6">TM138-S3</strain>
    </source>
</reference>
<sequence length="692" mass="75929">MSQDAGLMSAQRACDACKHRKVRCDKGSPCSNCKSSGAICRTSRNEEKEPRSRVIITKEYEKKIDRIGDRLANIEAYLKRMPTPSSPASHGNASIPAQTPANVFTSPGGQSTSTPSAVLTDRATAVEAFDATANTHSVLASKVVEQAVGNSPVIDQNPALASALGSLKDMLGKINENPNTADLTNTLWTRPVDRAPPPSRAEIYEILKRADNSVIFTFFPVLSVGPMKQKCEDMFNHPKDCGPVRRVLVFGVLFELCIEYSEFEKDVAITKRYSILARMFLAKLEAAIGELPLIIMPSTEAITALIIGATSAIELCKPYLALTLTSTAATMVITLGYNRLSSMQSDSEQARQHKIYLFWMVYTFDTSFSIRLGRSPVIRDHDITVPMVSHNGLVSNAAVGVLHYWVELGRVQCQAVEHLYSPAALQQSPEERSKRAAKLVVRLQEVWDAREVFSPQTLNGSPASYLFLLRESDSIMHYSTVALVQHATMSAQSSESPALKAARHALWLSIEMRRTHSDLPESMWSAHAHWTLLHAPFTPFTVVFCHIIANPANADFDLRLLGDWVATLQSFSHLSGGVAKLSRLCDVFQKVADLYVQSKAQEAQRPALNQADAVPSAQASMQPAINDIDGYLSTIGFAPPAPETFAGNSAGGNQLDANYLNDWFYGNSSLVGLLEQDFAYPGWQDLNFMPTQ</sequence>
<keyword evidence="1" id="KW-0479">Metal-binding</keyword>
<proteinExistence type="predicted"/>
<dbReference type="GO" id="GO:0006351">
    <property type="term" value="P:DNA-templated transcription"/>
    <property type="evidence" value="ECO:0007669"/>
    <property type="project" value="InterPro"/>
</dbReference>
<feature type="domain" description="Zn(2)-C6 fungal-type" evidence="4">
    <location>
        <begin position="13"/>
        <end position="42"/>
    </location>
</feature>
<dbReference type="InterPro" id="IPR050987">
    <property type="entry name" value="AtrR-like"/>
</dbReference>
<dbReference type="PANTHER" id="PTHR46910:SF5">
    <property type="entry name" value="ZN(II)2CYS6 TRANSCRIPTION FACTOR (EUROFUNG)"/>
    <property type="match status" value="1"/>
</dbReference>
<name>A0AB34L224_9PEZI</name>
<dbReference type="Pfam" id="PF00172">
    <property type="entry name" value="Zn_clus"/>
    <property type="match status" value="1"/>
</dbReference>
<dbReference type="CDD" id="cd12148">
    <property type="entry name" value="fungal_TF_MHR"/>
    <property type="match status" value="1"/>
</dbReference>
<feature type="compositionally biased region" description="Polar residues" evidence="3">
    <location>
        <begin position="86"/>
        <end position="104"/>
    </location>
</feature>
<dbReference type="GeneID" id="96002596"/>
<dbReference type="PROSITE" id="PS00463">
    <property type="entry name" value="ZN2_CY6_FUNGAL_1"/>
    <property type="match status" value="1"/>
</dbReference>
<evidence type="ECO:0000313" key="6">
    <source>
        <dbReference type="Proteomes" id="UP000803884"/>
    </source>
</evidence>
<evidence type="ECO:0000256" key="3">
    <source>
        <dbReference type="SAM" id="MobiDB-lite"/>
    </source>
</evidence>
<dbReference type="GO" id="GO:0008270">
    <property type="term" value="F:zinc ion binding"/>
    <property type="evidence" value="ECO:0007669"/>
    <property type="project" value="InterPro"/>
</dbReference>
<dbReference type="Gene3D" id="4.10.240.10">
    <property type="entry name" value="Zn(2)-C6 fungal-type DNA-binding domain"/>
    <property type="match status" value="1"/>
</dbReference>
<dbReference type="InterPro" id="IPR007219">
    <property type="entry name" value="XnlR_reg_dom"/>
</dbReference>
<dbReference type="RefSeq" id="XP_069233317.1">
    <property type="nucleotide sequence ID" value="XM_069369758.1"/>
</dbReference>
<gene>
    <name evidence="5" type="ORF">WHR41_01152</name>
</gene>
<dbReference type="InterPro" id="IPR036864">
    <property type="entry name" value="Zn2-C6_fun-type_DNA-bd_sf"/>
</dbReference>
<evidence type="ECO:0000259" key="4">
    <source>
        <dbReference type="PROSITE" id="PS50048"/>
    </source>
</evidence>
<protein>
    <recommendedName>
        <fullName evidence="4">Zn(2)-C6 fungal-type domain-containing protein</fullName>
    </recommendedName>
</protein>
<feature type="region of interest" description="Disordered" evidence="3">
    <location>
        <begin position="82"/>
        <end position="116"/>
    </location>
</feature>
<keyword evidence="2" id="KW-0539">Nucleus</keyword>
<evidence type="ECO:0000256" key="2">
    <source>
        <dbReference type="ARBA" id="ARBA00023242"/>
    </source>
</evidence>
<dbReference type="GO" id="GO:0003677">
    <property type="term" value="F:DNA binding"/>
    <property type="evidence" value="ECO:0007669"/>
    <property type="project" value="InterPro"/>
</dbReference>
<dbReference type="PANTHER" id="PTHR46910">
    <property type="entry name" value="TRANSCRIPTION FACTOR PDR1"/>
    <property type="match status" value="1"/>
</dbReference>
<keyword evidence="6" id="KW-1185">Reference proteome</keyword>
<feature type="compositionally biased region" description="Low complexity" evidence="3">
    <location>
        <begin position="105"/>
        <end position="116"/>
    </location>
</feature>
<evidence type="ECO:0000313" key="5">
    <source>
        <dbReference type="EMBL" id="KAL1590212.1"/>
    </source>
</evidence>
<evidence type="ECO:0000256" key="1">
    <source>
        <dbReference type="ARBA" id="ARBA00022723"/>
    </source>
</evidence>
<dbReference type="PROSITE" id="PS50048">
    <property type="entry name" value="ZN2_CY6_FUNGAL_2"/>
    <property type="match status" value="1"/>
</dbReference>
<dbReference type="InterPro" id="IPR001138">
    <property type="entry name" value="Zn2Cys6_DnaBD"/>
</dbReference>
<dbReference type="CDD" id="cd00067">
    <property type="entry name" value="GAL4"/>
    <property type="match status" value="1"/>
</dbReference>